<keyword evidence="3" id="KW-0808">Transferase</keyword>
<dbReference type="EMBL" id="BSPO01000001">
    <property type="protein sequence ID" value="GLS82572.1"/>
    <property type="molecule type" value="Genomic_DNA"/>
</dbReference>
<gene>
    <name evidence="3" type="ORF">GCM10007894_05490</name>
</gene>
<keyword evidence="4" id="KW-1185">Reference proteome</keyword>
<protein>
    <submittedName>
        <fullName evidence="3">Glycosyl transferase</fullName>
    </submittedName>
</protein>
<accession>A0AA37TQW9</accession>
<feature type="signal peptide" evidence="1">
    <location>
        <begin position="1"/>
        <end position="27"/>
    </location>
</feature>
<dbReference type="Pfam" id="PF13511">
    <property type="entry name" value="DUF4124"/>
    <property type="match status" value="1"/>
</dbReference>
<name>A0AA37TQW9_9GAMM</name>
<sequence>MILKLFNAPILISLVICSAILSQSAQAQTIYRWVDEEGKVHFEEHPPVSGEYERIESDIIDRPGVTFYKKQGAESASKGDNDESETLAQLDLQQAQSQCANAQYDLDVLQSYQLVREKQRDGSMMVLDDEQKQRRINKVQARIDKYCPQKQ</sequence>
<comment type="caution">
    <text evidence="3">The sequence shown here is derived from an EMBL/GenBank/DDBJ whole genome shotgun (WGS) entry which is preliminary data.</text>
</comment>
<evidence type="ECO:0000256" key="1">
    <source>
        <dbReference type="SAM" id="SignalP"/>
    </source>
</evidence>
<dbReference type="AlphaFoldDB" id="A0AA37TQW9"/>
<evidence type="ECO:0000259" key="2">
    <source>
        <dbReference type="Pfam" id="PF13511"/>
    </source>
</evidence>
<evidence type="ECO:0000313" key="3">
    <source>
        <dbReference type="EMBL" id="GLS82572.1"/>
    </source>
</evidence>
<proteinExistence type="predicted"/>
<organism evidence="3 4">
    <name type="scientific">Paraferrimonas haliotis</name>
    <dbReference type="NCBI Taxonomy" id="2013866"/>
    <lineage>
        <taxon>Bacteria</taxon>
        <taxon>Pseudomonadati</taxon>
        <taxon>Pseudomonadota</taxon>
        <taxon>Gammaproteobacteria</taxon>
        <taxon>Alteromonadales</taxon>
        <taxon>Ferrimonadaceae</taxon>
        <taxon>Paraferrimonas</taxon>
    </lineage>
</organism>
<keyword evidence="1" id="KW-0732">Signal</keyword>
<dbReference type="InterPro" id="IPR025392">
    <property type="entry name" value="DUF4124"/>
</dbReference>
<dbReference type="GO" id="GO:0016740">
    <property type="term" value="F:transferase activity"/>
    <property type="evidence" value="ECO:0007669"/>
    <property type="project" value="UniProtKB-KW"/>
</dbReference>
<evidence type="ECO:0000313" key="4">
    <source>
        <dbReference type="Proteomes" id="UP001157439"/>
    </source>
</evidence>
<feature type="domain" description="DUF4124" evidence="2">
    <location>
        <begin position="18"/>
        <end position="57"/>
    </location>
</feature>
<reference evidence="3 4" key="1">
    <citation type="journal article" date="2014" name="Int. J. Syst. Evol. Microbiol.">
        <title>Complete genome sequence of Corynebacterium casei LMG S-19264T (=DSM 44701T), isolated from a smear-ripened cheese.</title>
        <authorList>
            <consortium name="US DOE Joint Genome Institute (JGI-PGF)"/>
            <person name="Walter F."/>
            <person name="Albersmeier A."/>
            <person name="Kalinowski J."/>
            <person name="Ruckert C."/>
        </authorList>
    </citation>
    <scope>NUCLEOTIDE SEQUENCE [LARGE SCALE GENOMIC DNA]</scope>
    <source>
        <strain evidence="3 4">NBRC 112785</strain>
    </source>
</reference>
<dbReference type="Proteomes" id="UP001157439">
    <property type="component" value="Unassembled WGS sequence"/>
</dbReference>
<dbReference type="RefSeq" id="WP_095498117.1">
    <property type="nucleotide sequence ID" value="NZ_BSPO01000001.1"/>
</dbReference>
<feature type="chain" id="PRO_5041351972" evidence="1">
    <location>
        <begin position="28"/>
        <end position="151"/>
    </location>
</feature>